<accession>A0A2H3BAX5</accession>
<organism evidence="1 2">
    <name type="scientific">Armillaria solidipes</name>
    <dbReference type="NCBI Taxonomy" id="1076256"/>
    <lineage>
        <taxon>Eukaryota</taxon>
        <taxon>Fungi</taxon>
        <taxon>Dikarya</taxon>
        <taxon>Basidiomycota</taxon>
        <taxon>Agaricomycotina</taxon>
        <taxon>Agaricomycetes</taxon>
        <taxon>Agaricomycetidae</taxon>
        <taxon>Agaricales</taxon>
        <taxon>Marasmiineae</taxon>
        <taxon>Physalacriaceae</taxon>
        <taxon>Armillaria</taxon>
    </lineage>
</organism>
<sequence>MRYSSRIFARFPQYVARHLTITPISLHRIGLWCGVIMPKETLVKGTHSIILDTSSSLKSFAG</sequence>
<protein>
    <submittedName>
        <fullName evidence="1">Uncharacterized protein</fullName>
    </submittedName>
</protein>
<proteinExistence type="predicted"/>
<keyword evidence="2" id="KW-1185">Reference proteome</keyword>
<reference evidence="2" key="1">
    <citation type="journal article" date="2017" name="Nat. Ecol. Evol.">
        <title>Genome expansion and lineage-specific genetic innovations in the forest pathogenic fungi Armillaria.</title>
        <authorList>
            <person name="Sipos G."/>
            <person name="Prasanna A.N."/>
            <person name="Walter M.C."/>
            <person name="O'Connor E."/>
            <person name="Balint B."/>
            <person name="Krizsan K."/>
            <person name="Kiss B."/>
            <person name="Hess J."/>
            <person name="Varga T."/>
            <person name="Slot J."/>
            <person name="Riley R."/>
            <person name="Boka B."/>
            <person name="Rigling D."/>
            <person name="Barry K."/>
            <person name="Lee J."/>
            <person name="Mihaltcheva S."/>
            <person name="LaButti K."/>
            <person name="Lipzen A."/>
            <person name="Waldron R."/>
            <person name="Moloney N.M."/>
            <person name="Sperisen C."/>
            <person name="Kredics L."/>
            <person name="Vagvoelgyi C."/>
            <person name="Patrignani A."/>
            <person name="Fitzpatrick D."/>
            <person name="Nagy I."/>
            <person name="Doyle S."/>
            <person name="Anderson J.B."/>
            <person name="Grigoriev I.V."/>
            <person name="Gueldener U."/>
            <person name="Muensterkoetter M."/>
            <person name="Nagy L.G."/>
        </authorList>
    </citation>
    <scope>NUCLEOTIDE SEQUENCE [LARGE SCALE GENOMIC DNA]</scope>
    <source>
        <strain evidence="2">28-4</strain>
    </source>
</reference>
<evidence type="ECO:0000313" key="2">
    <source>
        <dbReference type="Proteomes" id="UP000218334"/>
    </source>
</evidence>
<dbReference type="Proteomes" id="UP000218334">
    <property type="component" value="Unassembled WGS sequence"/>
</dbReference>
<evidence type="ECO:0000313" key="1">
    <source>
        <dbReference type="EMBL" id="PBK68021.1"/>
    </source>
</evidence>
<dbReference type="AlphaFoldDB" id="A0A2H3BAX5"/>
<gene>
    <name evidence="1" type="ORF">ARMSODRAFT_292271</name>
</gene>
<dbReference type="EMBL" id="KZ293434">
    <property type="protein sequence ID" value="PBK68021.1"/>
    <property type="molecule type" value="Genomic_DNA"/>
</dbReference>
<name>A0A2H3BAX5_9AGAR</name>